<dbReference type="InterPro" id="IPR001173">
    <property type="entry name" value="Glyco_trans_2-like"/>
</dbReference>
<evidence type="ECO:0000313" key="6">
    <source>
        <dbReference type="Proteomes" id="UP000198599"/>
    </source>
</evidence>
<dbReference type="SUPFAM" id="SSF53448">
    <property type="entry name" value="Nucleotide-diphospho-sugar transferases"/>
    <property type="match status" value="1"/>
</dbReference>
<accession>A0A1I5GN62</accession>
<keyword evidence="3 5" id="KW-0808">Transferase</keyword>
<feature type="domain" description="Glycosyltransferase 2-like" evidence="4">
    <location>
        <begin position="11"/>
        <end position="141"/>
    </location>
</feature>
<comment type="similarity">
    <text evidence="1">Belongs to the glycosyltransferase 2 family.</text>
</comment>
<keyword evidence="6" id="KW-1185">Reference proteome</keyword>
<evidence type="ECO:0000313" key="5">
    <source>
        <dbReference type="EMBL" id="SFO37276.1"/>
    </source>
</evidence>
<evidence type="ECO:0000256" key="2">
    <source>
        <dbReference type="ARBA" id="ARBA00022676"/>
    </source>
</evidence>
<dbReference type="PANTHER" id="PTHR43685:SF5">
    <property type="entry name" value="GLYCOSYLTRANSFERASE EPSE-RELATED"/>
    <property type="match status" value="1"/>
</dbReference>
<dbReference type="RefSeq" id="WP_092842243.1">
    <property type="nucleotide sequence ID" value="NZ_FOVP01000034.1"/>
</dbReference>
<dbReference type="InterPro" id="IPR029044">
    <property type="entry name" value="Nucleotide-diphossugar_trans"/>
</dbReference>
<dbReference type="GO" id="GO:0016757">
    <property type="term" value="F:glycosyltransferase activity"/>
    <property type="evidence" value="ECO:0007669"/>
    <property type="project" value="UniProtKB-KW"/>
</dbReference>
<keyword evidence="2" id="KW-0328">Glycosyltransferase</keyword>
<reference evidence="6" key="1">
    <citation type="submission" date="2016-10" db="EMBL/GenBank/DDBJ databases">
        <authorList>
            <person name="Varghese N."/>
            <person name="Submissions S."/>
        </authorList>
    </citation>
    <scope>NUCLEOTIDE SEQUENCE [LARGE SCALE GENOMIC DNA]</scope>
    <source>
        <strain evidence="6">DSM 28463</strain>
    </source>
</reference>
<dbReference type="EMBL" id="FOVP01000034">
    <property type="protein sequence ID" value="SFO37276.1"/>
    <property type="molecule type" value="Genomic_DNA"/>
</dbReference>
<dbReference type="OrthoDB" id="9802649at2"/>
<evidence type="ECO:0000256" key="3">
    <source>
        <dbReference type="ARBA" id="ARBA00022679"/>
    </source>
</evidence>
<name>A0A1I5GN62_9RHOB</name>
<evidence type="ECO:0000259" key="4">
    <source>
        <dbReference type="Pfam" id="PF00535"/>
    </source>
</evidence>
<evidence type="ECO:0000256" key="1">
    <source>
        <dbReference type="ARBA" id="ARBA00006739"/>
    </source>
</evidence>
<dbReference type="PANTHER" id="PTHR43685">
    <property type="entry name" value="GLYCOSYLTRANSFERASE"/>
    <property type="match status" value="1"/>
</dbReference>
<dbReference type="Proteomes" id="UP000198599">
    <property type="component" value="Unassembled WGS sequence"/>
</dbReference>
<protein>
    <submittedName>
        <fullName evidence="5">Glycosyl transferase family 2</fullName>
    </submittedName>
</protein>
<dbReference type="AlphaFoldDB" id="A0A1I5GN62"/>
<dbReference type="InterPro" id="IPR050834">
    <property type="entry name" value="Glycosyltransf_2"/>
</dbReference>
<gene>
    <name evidence="5" type="ORF">SAMN04487859_1341</name>
</gene>
<dbReference type="Pfam" id="PF00535">
    <property type="entry name" value="Glycos_transf_2"/>
    <property type="match status" value="1"/>
</dbReference>
<proteinExistence type="inferred from homology"/>
<sequence length="312" mass="34584">MTTPSSPHVVILMAVYNGAANLQDQLDSLAGQDHPDWHLISSDDASTDDSPALLEEFSKAHPVTCLAGPCRGGTENFMSLIRRAPDHGAPGHWLAFCDQDDVWLPDRLSRGIAALRSGDPEQPALYCSRTWITDEHLRNRRLSAPRPRPLSFRNALVQNIASGNTILLNPAAATLIEAAARKTGPVVVHDWWAYQLITGVGGRIVHDDQPTLLYRQHAVNQIGANDTRSAQIKRIWQLLRGSFRDWNETNIKALSCVKPQLTPENQQALVAFADVRRGPLPTRLVGLWRLGLYRQSLASTLALWVSVLLKRI</sequence>
<dbReference type="STRING" id="1005928.SAMN04487859_1341"/>
<dbReference type="Gene3D" id="3.90.550.10">
    <property type="entry name" value="Spore Coat Polysaccharide Biosynthesis Protein SpsA, Chain A"/>
    <property type="match status" value="1"/>
</dbReference>
<organism evidence="5 6">
    <name type="scientific">Roseovarius lutimaris</name>
    <dbReference type="NCBI Taxonomy" id="1005928"/>
    <lineage>
        <taxon>Bacteria</taxon>
        <taxon>Pseudomonadati</taxon>
        <taxon>Pseudomonadota</taxon>
        <taxon>Alphaproteobacteria</taxon>
        <taxon>Rhodobacterales</taxon>
        <taxon>Roseobacteraceae</taxon>
        <taxon>Roseovarius</taxon>
    </lineage>
</organism>